<evidence type="ECO:0000313" key="2">
    <source>
        <dbReference type="Proteomes" id="UP001302126"/>
    </source>
</evidence>
<accession>A0AAN6WIF9</accession>
<reference evidence="1" key="1">
    <citation type="journal article" date="2023" name="Mol. Phylogenet. Evol.">
        <title>Genome-scale phylogeny and comparative genomics of the fungal order Sordariales.</title>
        <authorList>
            <person name="Hensen N."/>
            <person name="Bonometti L."/>
            <person name="Westerberg I."/>
            <person name="Brannstrom I.O."/>
            <person name="Guillou S."/>
            <person name="Cros-Aarteil S."/>
            <person name="Calhoun S."/>
            <person name="Haridas S."/>
            <person name="Kuo A."/>
            <person name="Mondo S."/>
            <person name="Pangilinan J."/>
            <person name="Riley R."/>
            <person name="LaButti K."/>
            <person name="Andreopoulos B."/>
            <person name="Lipzen A."/>
            <person name="Chen C."/>
            <person name="Yan M."/>
            <person name="Daum C."/>
            <person name="Ng V."/>
            <person name="Clum A."/>
            <person name="Steindorff A."/>
            <person name="Ohm R.A."/>
            <person name="Martin F."/>
            <person name="Silar P."/>
            <person name="Natvig D.O."/>
            <person name="Lalanne C."/>
            <person name="Gautier V."/>
            <person name="Ament-Velasquez S.L."/>
            <person name="Kruys A."/>
            <person name="Hutchinson M.I."/>
            <person name="Powell A.J."/>
            <person name="Barry K."/>
            <person name="Miller A.N."/>
            <person name="Grigoriev I.V."/>
            <person name="Debuchy R."/>
            <person name="Gladieux P."/>
            <person name="Hiltunen Thoren M."/>
            <person name="Johannesson H."/>
        </authorList>
    </citation>
    <scope>NUCLEOTIDE SEQUENCE</scope>
    <source>
        <strain evidence="1">PSN309</strain>
    </source>
</reference>
<protein>
    <submittedName>
        <fullName evidence="1">Uncharacterized protein</fullName>
    </submittedName>
</protein>
<dbReference type="Proteomes" id="UP001302126">
    <property type="component" value="Unassembled WGS sequence"/>
</dbReference>
<reference evidence="1" key="2">
    <citation type="submission" date="2023-05" db="EMBL/GenBank/DDBJ databases">
        <authorList>
            <consortium name="Lawrence Berkeley National Laboratory"/>
            <person name="Steindorff A."/>
            <person name="Hensen N."/>
            <person name="Bonometti L."/>
            <person name="Westerberg I."/>
            <person name="Brannstrom I.O."/>
            <person name="Guillou S."/>
            <person name="Cros-Aarteil S."/>
            <person name="Calhoun S."/>
            <person name="Haridas S."/>
            <person name="Kuo A."/>
            <person name="Mondo S."/>
            <person name="Pangilinan J."/>
            <person name="Riley R."/>
            <person name="Labutti K."/>
            <person name="Andreopoulos B."/>
            <person name="Lipzen A."/>
            <person name="Chen C."/>
            <person name="Yanf M."/>
            <person name="Daum C."/>
            <person name="Ng V."/>
            <person name="Clum A."/>
            <person name="Ohm R."/>
            <person name="Martin F."/>
            <person name="Silar P."/>
            <person name="Natvig D."/>
            <person name="Lalanne C."/>
            <person name="Gautier V."/>
            <person name="Ament-Velasquez S.L."/>
            <person name="Kruys A."/>
            <person name="Hutchinson M.I."/>
            <person name="Powell A.J."/>
            <person name="Barry K."/>
            <person name="Miller A.N."/>
            <person name="Grigoriev I.V."/>
            <person name="Debuchy R."/>
            <person name="Gladieux P."/>
            <person name="Thoren M.H."/>
            <person name="Johannesson H."/>
        </authorList>
    </citation>
    <scope>NUCLEOTIDE SEQUENCE</scope>
    <source>
        <strain evidence="1">PSN309</strain>
    </source>
</reference>
<organism evidence="1 2">
    <name type="scientific">Podospora australis</name>
    <dbReference type="NCBI Taxonomy" id="1536484"/>
    <lineage>
        <taxon>Eukaryota</taxon>
        <taxon>Fungi</taxon>
        <taxon>Dikarya</taxon>
        <taxon>Ascomycota</taxon>
        <taxon>Pezizomycotina</taxon>
        <taxon>Sordariomycetes</taxon>
        <taxon>Sordariomycetidae</taxon>
        <taxon>Sordariales</taxon>
        <taxon>Podosporaceae</taxon>
        <taxon>Podospora</taxon>
    </lineage>
</organism>
<dbReference type="EMBL" id="MU864620">
    <property type="protein sequence ID" value="KAK4182704.1"/>
    <property type="molecule type" value="Genomic_DNA"/>
</dbReference>
<evidence type="ECO:0000313" key="1">
    <source>
        <dbReference type="EMBL" id="KAK4182704.1"/>
    </source>
</evidence>
<keyword evidence="2" id="KW-1185">Reference proteome</keyword>
<proteinExistence type="predicted"/>
<feature type="non-terminal residue" evidence="1">
    <location>
        <position position="1"/>
    </location>
</feature>
<gene>
    <name evidence="1" type="ORF">QBC35DRAFT_546304</name>
</gene>
<sequence>HSFKLSRHSFVPPVFKENTKPTKCSSPPSFFRSSRPLPLRPPAAPLSPSVSALLLKPLLPRLLPPPKLPLPRILSLTPLYISDMRVKRGRPVSRSSLRDSAPLSSLPLAALATADIPRTAPIRRLLVATAATATTRLLPAATALMAATAAPSAGPPPALSAGSSLRSLPPLSRRGLFALRLLPSRLALPLRPLLPILPLLRRLPLPPRPLSLSISRPPLPLKYGSLSRVRRDDNQAIVLGGSGVCM</sequence>
<comment type="caution">
    <text evidence="1">The sequence shown here is derived from an EMBL/GenBank/DDBJ whole genome shotgun (WGS) entry which is preliminary data.</text>
</comment>
<name>A0AAN6WIF9_9PEZI</name>
<dbReference type="AlphaFoldDB" id="A0AAN6WIF9"/>